<name>A0A022VMN4_TRIRU</name>
<proteinExistence type="predicted"/>
<protein>
    <submittedName>
        <fullName evidence="2">Uncharacterized protein</fullName>
    </submittedName>
</protein>
<evidence type="ECO:0000313" key="2">
    <source>
        <dbReference type="EMBL" id="EZF47567.1"/>
    </source>
</evidence>
<sequence length="131" mass="15211">LSSPFLLLFFSYSCSSFCRPFFSFLRSPLLDSDSALPSLFTLSSSSLFLSRTEVTRCVYSTFRSFFSFLLVLLPLSAGWKSECRLLAQVVRSCYRRKKKKLRRKKKDDIKHFKPPASRAYISRHQTKDAKT</sequence>
<evidence type="ECO:0000256" key="1">
    <source>
        <dbReference type="SAM" id="MobiDB-lite"/>
    </source>
</evidence>
<dbReference type="HOGENOM" id="CLU_1932689_0_0_1"/>
<organism evidence="2">
    <name type="scientific">Trichophyton rubrum CBS 288.86</name>
    <dbReference type="NCBI Taxonomy" id="1215330"/>
    <lineage>
        <taxon>Eukaryota</taxon>
        <taxon>Fungi</taxon>
        <taxon>Dikarya</taxon>
        <taxon>Ascomycota</taxon>
        <taxon>Pezizomycotina</taxon>
        <taxon>Eurotiomycetes</taxon>
        <taxon>Eurotiomycetidae</taxon>
        <taxon>Onygenales</taxon>
        <taxon>Arthrodermataceae</taxon>
        <taxon>Trichophyton</taxon>
    </lineage>
</organism>
<reference evidence="2" key="1">
    <citation type="submission" date="2014-02" db="EMBL/GenBank/DDBJ databases">
        <title>The Genome Sequence of Trichophyton rubrum (morphotype fischeri) CBS 288.86.</title>
        <authorList>
            <consortium name="The Broad Institute Genomics Platform"/>
            <person name="Cuomo C.A."/>
            <person name="White T.C."/>
            <person name="Graser Y."/>
            <person name="Martinez-Rossi N."/>
            <person name="Heitman J."/>
            <person name="Young S.K."/>
            <person name="Zeng Q."/>
            <person name="Gargeya S."/>
            <person name="Abouelleil A."/>
            <person name="Alvarado L."/>
            <person name="Chapman S.B."/>
            <person name="Gainer-Dewar J."/>
            <person name="Goldberg J."/>
            <person name="Griggs A."/>
            <person name="Gujja S."/>
            <person name="Hansen M."/>
            <person name="Howarth C."/>
            <person name="Imamovic A."/>
            <person name="Larimer J."/>
            <person name="Martinez D."/>
            <person name="Murphy C."/>
            <person name="Pearson M.D."/>
            <person name="Persinoti G."/>
            <person name="Poon T."/>
            <person name="Priest M."/>
            <person name="Roberts A.D."/>
            <person name="Saif S."/>
            <person name="Shea T.D."/>
            <person name="Sykes S.N."/>
            <person name="Wortman J."/>
            <person name="Nusbaum C."/>
            <person name="Birren B."/>
        </authorList>
    </citation>
    <scope>NUCLEOTIDE SEQUENCE [LARGE SCALE GENOMIC DNA]</scope>
    <source>
        <strain evidence="2">CBS 288.86</strain>
    </source>
</reference>
<dbReference type="AlphaFoldDB" id="A0A022VMN4"/>
<gene>
    <name evidence="2" type="ORF">H103_08574</name>
</gene>
<dbReference type="Proteomes" id="UP000023758">
    <property type="component" value="Unassembled WGS sequence"/>
</dbReference>
<feature type="region of interest" description="Disordered" evidence="1">
    <location>
        <begin position="101"/>
        <end position="131"/>
    </location>
</feature>
<feature type="non-terminal residue" evidence="2">
    <location>
        <position position="1"/>
    </location>
</feature>
<accession>A0A022VMN4</accession>
<dbReference type="EMBL" id="KK207941">
    <property type="protein sequence ID" value="EZF47567.1"/>
    <property type="molecule type" value="Genomic_DNA"/>
</dbReference>